<dbReference type="KEGG" id="gvg:HMPREF0421_20362"/>
<dbReference type="EMBL" id="CP002104">
    <property type="protein sequence ID" value="ADP38444.1"/>
    <property type="molecule type" value="Genomic_DNA"/>
</dbReference>
<reference evidence="2 3" key="1">
    <citation type="journal article" date="2010" name="PLoS ONE">
        <title>Comparative genomics of Gardnerella vaginalis strains reveals substantial differences in metabolic and virulence potential.</title>
        <authorList>
            <person name="Yeoman C.J."/>
            <person name="Yildirim S."/>
            <person name="Thomas S.M."/>
            <person name="Durkin A.S."/>
            <person name="Torralba M."/>
            <person name="Sutton G."/>
            <person name="Buhay C.J."/>
            <person name="Ding Y."/>
            <person name="Dugan-Rocha S.P."/>
            <person name="Muzny D.M."/>
            <person name="Qin X."/>
            <person name="Gibbs R.A."/>
            <person name="Leigh S.R."/>
            <person name="Stumpf R."/>
            <person name="White B.A."/>
            <person name="Highlander S.K."/>
            <person name="Nelson K.E."/>
            <person name="Wilson B.A."/>
        </authorList>
    </citation>
    <scope>NUCLEOTIDE SEQUENCE [LARGE SCALE GENOMIC DNA]</scope>
    <source>
        <strain evidence="3">ATCC 14019 / 317</strain>
    </source>
</reference>
<organism evidence="2 3">
    <name type="scientific">Gardnerella vaginalis (strain ATCC 14019 / 317)</name>
    <dbReference type="NCBI Taxonomy" id="525284"/>
    <lineage>
        <taxon>Bacteria</taxon>
        <taxon>Bacillati</taxon>
        <taxon>Actinomycetota</taxon>
        <taxon>Actinomycetes</taxon>
        <taxon>Bifidobacteriales</taxon>
        <taxon>Bifidobacteriaceae</taxon>
        <taxon>Gardnerella</taxon>
    </lineage>
</organism>
<proteinExistence type="predicted"/>
<protein>
    <submittedName>
        <fullName evidence="2">Uncharacterized protein</fullName>
    </submittedName>
</protein>
<dbReference type="PATRIC" id="fig|525284.18.peg.361"/>
<dbReference type="Proteomes" id="UP000001453">
    <property type="component" value="Chromosome"/>
</dbReference>
<evidence type="ECO:0000313" key="3">
    <source>
        <dbReference type="Proteomes" id="UP000001453"/>
    </source>
</evidence>
<feature type="region of interest" description="Disordered" evidence="1">
    <location>
        <begin position="50"/>
        <end position="86"/>
    </location>
</feature>
<sequence length="145" mass="16447">MNNELYDSAVAGDSTADTTSKLYDVDYSTTSNITEDVDFLTILTGILPNGNNIYNRNSNEAKEKSQATSDEKAEEAQDQNQTETHKNIIFYGAENNQTKLQKKLLAQHHNLRHCHARQKTKTQVEYLTIETEKSSTQQHACDYTQ</sequence>
<gene>
    <name evidence="2" type="ordered locus">HMPREF0421_20362</name>
</gene>
<evidence type="ECO:0000256" key="1">
    <source>
        <dbReference type="SAM" id="MobiDB-lite"/>
    </source>
</evidence>
<feature type="compositionally biased region" description="Basic and acidic residues" evidence="1">
    <location>
        <begin position="59"/>
        <end position="75"/>
    </location>
</feature>
<dbReference type="HOGENOM" id="CLU_1784059_0_0_11"/>
<name>E3D8Q0_GARV3</name>
<accession>E3D8Q0</accession>
<dbReference type="AlphaFoldDB" id="E3D8Q0"/>
<evidence type="ECO:0000313" key="2">
    <source>
        <dbReference type="EMBL" id="ADP38444.1"/>
    </source>
</evidence>